<proteinExistence type="predicted"/>
<name>A0AAF0UR20_SOLVR</name>
<dbReference type="PANTHER" id="PTHR34072:SF52">
    <property type="entry name" value="RIBONUCLEASE H"/>
    <property type="match status" value="1"/>
</dbReference>
<keyword evidence="4" id="KW-0255">Endonuclease</keyword>
<dbReference type="GO" id="GO:0004519">
    <property type="term" value="F:endonuclease activity"/>
    <property type="evidence" value="ECO:0007669"/>
    <property type="project" value="UniProtKB-KW"/>
</dbReference>
<dbReference type="GO" id="GO:0003964">
    <property type="term" value="F:RNA-directed DNA polymerase activity"/>
    <property type="evidence" value="ECO:0007669"/>
    <property type="project" value="UniProtKB-KW"/>
</dbReference>
<evidence type="ECO:0000313" key="9">
    <source>
        <dbReference type="Proteomes" id="UP001234989"/>
    </source>
</evidence>
<evidence type="ECO:0000256" key="6">
    <source>
        <dbReference type="ARBA" id="ARBA00022918"/>
    </source>
</evidence>
<dbReference type="InterPro" id="IPR041373">
    <property type="entry name" value="RT_RNaseH"/>
</dbReference>
<evidence type="ECO:0000259" key="7">
    <source>
        <dbReference type="Pfam" id="PF17917"/>
    </source>
</evidence>
<evidence type="ECO:0000256" key="5">
    <source>
        <dbReference type="ARBA" id="ARBA00022801"/>
    </source>
</evidence>
<gene>
    <name evidence="8" type="ORF">MTR67_044545</name>
</gene>
<keyword evidence="9" id="KW-1185">Reference proteome</keyword>
<reference evidence="8" key="1">
    <citation type="submission" date="2023-08" db="EMBL/GenBank/DDBJ databases">
        <title>A de novo genome assembly of Solanum verrucosum Schlechtendal, a Mexican diploid species geographically isolated from the other diploid A-genome species in potato relatives.</title>
        <authorList>
            <person name="Hosaka K."/>
        </authorList>
    </citation>
    <scope>NUCLEOTIDE SEQUENCE</scope>
    <source>
        <tissue evidence="8">Young leaves</tissue>
    </source>
</reference>
<organism evidence="8 9">
    <name type="scientific">Solanum verrucosum</name>
    <dbReference type="NCBI Taxonomy" id="315347"/>
    <lineage>
        <taxon>Eukaryota</taxon>
        <taxon>Viridiplantae</taxon>
        <taxon>Streptophyta</taxon>
        <taxon>Embryophyta</taxon>
        <taxon>Tracheophyta</taxon>
        <taxon>Spermatophyta</taxon>
        <taxon>Magnoliopsida</taxon>
        <taxon>eudicotyledons</taxon>
        <taxon>Gunneridae</taxon>
        <taxon>Pentapetalae</taxon>
        <taxon>asterids</taxon>
        <taxon>lamiids</taxon>
        <taxon>Solanales</taxon>
        <taxon>Solanaceae</taxon>
        <taxon>Solanoideae</taxon>
        <taxon>Solaneae</taxon>
        <taxon>Solanum</taxon>
    </lineage>
</organism>
<dbReference type="PANTHER" id="PTHR34072">
    <property type="entry name" value="ENZYMATIC POLYPROTEIN-RELATED"/>
    <property type="match status" value="1"/>
</dbReference>
<keyword evidence="3" id="KW-0540">Nuclease</keyword>
<dbReference type="AlphaFoldDB" id="A0AAF0UR20"/>
<dbReference type="GO" id="GO:0016787">
    <property type="term" value="F:hydrolase activity"/>
    <property type="evidence" value="ECO:0007669"/>
    <property type="project" value="UniProtKB-KW"/>
</dbReference>
<protein>
    <recommendedName>
        <fullName evidence="7">Reverse transcriptase RNase H-like domain-containing protein</fullName>
    </recommendedName>
</protein>
<evidence type="ECO:0000256" key="1">
    <source>
        <dbReference type="ARBA" id="ARBA00022679"/>
    </source>
</evidence>
<dbReference type="Proteomes" id="UP001234989">
    <property type="component" value="Chromosome 10"/>
</dbReference>
<keyword evidence="6" id="KW-0695">RNA-directed DNA polymerase</keyword>
<evidence type="ECO:0000313" key="8">
    <source>
        <dbReference type="EMBL" id="WMV51160.1"/>
    </source>
</evidence>
<dbReference type="Pfam" id="PF17917">
    <property type="entry name" value="RT_RNaseH"/>
    <property type="match status" value="1"/>
</dbReference>
<feature type="domain" description="Reverse transcriptase RNase H-like" evidence="7">
    <location>
        <begin position="47"/>
        <end position="96"/>
    </location>
</feature>
<evidence type="ECO:0000256" key="4">
    <source>
        <dbReference type="ARBA" id="ARBA00022759"/>
    </source>
</evidence>
<evidence type="ECO:0000256" key="3">
    <source>
        <dbReference type="ARBA" id="ARBA00022722"/>
    </source>
</evidence>
<keyword evidence="1" id="KW-0808">Transferase</keyword>
<dbReference type="SUPFAM" id="SSF56672">
    <property type="entry name" value="DNA/RNA polymerases"/>
    <property type="match status" value="1"/>
</dbReference>
<sequence>MSFLGHVVSKENIMVDSTKIKVVQDWTWPTSSIEIQSFVGLASYCRKVGLGCVMMQEEKVIVYALRHLKVHEKNYPNHDMELATVVFASKIWRHHCVEFIVKFSPVIATYNRYSIRRIII</sequence>
<keyword evidence="5" id="KW-0378">Hydrolase</keyword>
<dbReference type="InterPro" id="IPR043502">
    <property type="entry name" value="DNA/RNA_pol_sf"/>
</dbReference>
<evidence type="ECO:0000256" key="2">
    <source>
        <dbReference type="ARBA" id="ARBA00022695"/>
    </source>
</evidence>
<accession>A0AAF0UR20</accession>
<dbReference type="EMBL" id="CP133621">
    <property type="protein sequence ID" value="WMV51160.1"/>
    <property type="molecule type" value="Genomic_DNA"/>
</dbReference>
<keyword evidence="2" id="KW-0548">Nucleotidyltransferase</keyword>